<keyword evidence="2" id="KW-0812">Transmembrane</keyword>
<organism evidence="6 7">
    <name type="scientific">Epichloe bromicola</name>
    <dbReference type="NCBI Taxonomy" id="79588"/>
    <lineage>
        <taxon>Eukaryota</taxon>
        <taxon>Fungi</taxon>
        <taxon>Dikarya</taxon>
        <taxon>Ascomycota</taxon>
        <taxon>Pezizomycotina</taxon>
        <taxon>Sordariomycetes</taxon>
        <taxon>Hypocreomycetidae</taxon>
        <taxon>Hypocreales</taxon>
        <taxon>Clavicipitaceae</taxon>
        <taxon>Epichloe</taxon>
    </lineage>
</organism>
<dbReference type="InterPro" id="IPR046368">
    <property type="entry name" value="Tag1"/>
</dbReference>
<feature type="compositionally biased region" description="Low complexity" evidence="1">
    <location>
        <begin position="50"/>
        <end position="61"/>
    </location>
</feature>
<accession>A0ABQ0CLD4</accession>
<dbReference type="InterPro" id="IPR059066">
    <property type="entry name" value="Ig_Tag1-like_5th"/>
</dbReference>
<dbReference type="Pfam" id="PF26150">
    <property type="entry name" value="LEA-2_4"/>
    <property type="match status" value="1"/>
</dbReference>
<protein>
    <recommendedName>
        <fullName evidence="8">Pre-rRNA processing protein</fullName>
    </recommendedName>
</protein>
<keyword evidence="2" id="KW-0472">Membrane</keyword>
<feature type="region of interest" description="Disordered" evidence="1">
    <location>
        <begin position="1"/>
        <end position="68"/>
    </location>
</feature>
<dbReference type="Pfam" id="PF22786">
    <property type="entry name" value="Tag1_C"/>
    <property type="match status" value="1"/>
</dbReference>
<name>A0ABQ0CLD4_9HYPO</name>
<feature type="compositionally biased region" description="Basic and acidic residues" evidence="1">
    <location>
        <begin position="17"/>
        <end position="30"/>
    </location>
</feature>
<evidence type="ECO:0008006" key="8">
    <source>
        <dbReference type="Google" id="ProtNLM"/>
    </source>
</evidence>
<evidence type="ECO:0000259" key="3">
    <source>
        <dbReference type="Pfam" id="PF22786"/>
    </source>
</evidence>
<feature type="domain" description="Tag1-like fourth Ig-like" evidence="4">
    <location>
        <begin position="589"/>
        <end position="704"/>
    </location>
</feature>
<reference evidence="7" key="1">
    <citation type="submission" date="2024-06" db="EMBL/GenBank/DDBJ databases">
        <title>Draft Genome Sequences of Epichloe bromicola Strains Isolated from Elymus ciliaris.</title>
        <authorList>
            <consortium name="Epichloe bromicola genome sequencing consortium"/>
            <person name="Miura A."/>
            <person name="Imano S."/>
            <person name="Ashida A."/>
            <person name="Sato I."/>
            <person name="Chiba S."/>
            <person name="Tanaka A."/>
            <person name="Camagna M."/>
            <person name="Takemoto D."/>
        </authorList>
    </citation>
    <scope>NUCLEOTIDE SEQUENCE [LARGE SCALE GENOMIC DNA]</scope>
    <source>
        <strain evidence="7">DP</strain>
    </source>
</reference>
<dbReference type="PANTHER" id="PTHR35895">
    <property type="entry name" value="CHROMOSOME 16, WHOLE GENOME SHOTGUN SEQUENCE"/>
    <property type="match status" value="1"/>
</dbReference>
<evidence type="ECO:0000256" key="1">
    <source>
        <dbReference type="SAM" id="MobiDB-lite"/>
    </source>
</evidence>
<proteinExistence type="predicted"/>
<dbReference type="Pfam" id="PF26153">
    <property type="entry name" value="LEA-2L_5"/>
    <property type="match status" value="1"/>
</dbReference>
<dbReference type="Pfam" id="PF26174">
    <property type="entry name" value="LEA-2_1"/>
    <property type="match status" value="1"/>
</dbReference>
<dbReference type="Proteomes" id="UP001562357">
    <property type="component" value="Unassembled WGS sequence"/>
</dbReference>
<feature type="transmembrane region" description="Helical" evidence="2">
    <location>
        <begin position="77"/>
        <end position="97"/>
    </location>
</feature>
<gene>
    <name evidence="6" type="primary">g2611</name>
    <name evidence="6" type="ORF">EsDP_00002611</name>
</gene>
<dbReference type="PANTHER" id="PTHR35895:SF3">
    <property type="entry name" value="PRE-RRNA PROCESSING PROTEIN"/>
    <property type="match status" value="1"/>
</dbReference>
<dbReference type="EMBL" id="BAAFGZ010000072">
    <property type="protein sequence ID" value="GAB0134231.1"/>
    <property type="molecule type" value="Genomic_DNA"/>
</dbReference>
<feature type="domain" description="Tag1-like fifth Ig-like" evidence="5">
    <location>
        <begin position="733"/>
        <end position="842"/>
    </location>
</feature>
<dbReference type="InterPro" id="IPR059065">
    <property type="entry name" value="Ig_Tag1-like_4th"/>
</dbReference>
<evidence type="ECO:0000259" key="4">
    <source>
        <dbReference type="Pfam" id="PF26150"/>
    </source>
</evidence>
<keyword evidence="7" id="KW-1185">Reference proteome</keyword>
<evidence type="ECO:0000259" key="5">
    <source>
        <dbReference type="Pfam" id="PF26153"/>
    </source>
</evidence>
<comment type="caution">
    <text evidence="6">The sequence shown here is derived from an EMBL/GenBank/DDBJ whole genome shotgun (WGS) entry which is preliminary data.</text>
</comment>
<evidence type="ECO:0000313" key="7">
    <source>
        <dbReference type="Proteomes" id="UP001562357"/>
    </source>
</evidence>
<dbReference type="InterPro" id="IPR055011">
    <property type="entry name" value="Tag1_C"/>
</dbReference>
<keyword evidence="2" id="KW-1133">Transmembrane helix</keyword>
<sequence>MPADANERSPLLAAAAADEHENDSEQHHPTESSPLLSNRRDSDADDSQQDDNSPPTQQQQQIKYETQPKRKRRWPSLVAIIVLGILVAVVMVLGFVVPPAVQEYVENAVVLEPTDLSVESLTADGVRARIKGTFKLDASRVQDDNTRRIGRIATAIMRQLGTEETKLRLHLPHFDNALVGSALLPPINLRLVDGQVTNLDFVADFVPGDTETARKVVNEWLQGKLHQLKVTGATALSLKSGIFPLGTHDVSESMVFEANELPSMPEYTIETLVFHDVPAGDDGRMGVGANVSITAYNEFPIGLIVPSLGFEVLVPNCDPAQPNIKVASAITSAIEVRPKSNVTVKANGTISELPKSLIKACPSSELSPLDLFMKRYLHGEVAELFVRGKASGNGDLPGWIGDLIESVTVPIQFPGRSLDNLLRNFTLGDVDFKLPSPFADPSDPDSKPRVSGTVRVLAAIPADLNMNIDVTSVRANGDLFYEGKKLGELNVEKWQKATSKIISQPEAEDLMSIKSRIADAPIDKLDGDTFSDIMQKLLFGDDDIILDVKSNVDVKIKTVLGHLVIRGVPATGKVPIKQMPGDMLAGLDPRVGELQILNTSSTGVDIRAMVNITNPTPYTALIPFINIHLMEGNHSIGEATTQNLHFAHGLNTNIMIEATWDPYLFGGDMAQKVARSLLSAYLSGENTTITLRAHRDSIPRMPVIGEALSKINITLSTPRLRFPGDGDDENGRDGQGFIRDATFHVLSSTASFTLASPLGHDTVHVEYINATAFYNHTEPVGQITYDQTIDVPPGLSQTPRLPVQWSADHVGFDKLRDALGGTLKLDAAADVTVRVGYWTEEVKYVGKGIGAKVSL</sequence>
<evidence type="ECO:0000313" key="6">
    <source>
        <dbReference type="EMBL" id="GAB0134231.1"/>
    </source>
</evidence>
<evidence type="ECO:0000256" key="2">
    <source>
        <dbReference type="SAM" id="Phobius"/>
    </source>
</evidence>
<feature type="domain" description="Tag1 C-terminal" evidence="3">
    <location>
        <begin position="465"/>
        <end position="577"/>
    </location>
</feature>